<dbReference type="AlphaFoldDB" id="A0A445EFW9"/>
<comment type="caution">
    <text evidence="1">The sequence shown here is derived from an EMBL/GenBank/DDBJ whole genome shotgun (WGS) entry which is preliminary data.</text>
</comment>
<evidence type="ECO:0000313" key="2">
    <source>
        <dbReference type="Proteomes" id="UP000289738"/>
    </source>
</evidence>
<sequence length="80" mass="9747">MKKYRKAQHDAHASLMAERLKFVSNNNACTHVMTNIIKLMYDHPRLSYKKISSETRERWFQKWALNFIWDKEHDLIIKKI</sequence>
<accession>A0A445EFW9</accession>
<dbReference type="Proteomes" id="UP000289738">
    <property type="component" value="Chromosome A02"/>
</dbReference>
<evidence type="ECO:0000313" key="1">
    <source>
        <dbReference type="EMBL" id="RYR74153.1"/>
    </source>
</evidence>
<keyword evidence="2" id="KW-1185">Reference proteome</keyword>
<dbReference type="EMBL" id="SDMP01000002">
    <property type="protein sequence ID" value="RYR74153.1"/>
    <property type="molecule type" value="Genomic_DNA"/>
</dbReference>
<name>A0A445EFW9_ARAHY</name>
<organism evidence="1 2">
    <name type="scientific">Arachis hypogaea</name>
    <name type="common">Peanut</name>
    <dbReference type="NCBI Taxonomy" id="3818"/>
    <lineage>
        <taxon>Eukaryota</taxon>
        <taxon>Viridiplantae</taxon>
        <taxon>Streptophyta</taxon>
        <taxon>Embryophyta</taxon>
        <taxon>Tracheophyta</taxon>
        <taxon>Spermatophyta</taxon>
        <taxon>Magnoliopsida</taxon>
        <taxon>eudicotyledons</taxon>
        <taxon>Gunneridae</taxon>
        <taxon>Pentapetalae</taxon>
        <taxon>rosids</taxon>
        <taxon>fabids</taxon>
        <taxon>Fabales</taxon>
        <taxon>Fabaceae</taxon>
        <taxon>Papilionoideae</taxon>
        <taxon>50 kb inversion clade</taxon>
        <taxon>dalbergioids sensu lato</taxon>
        <taxon>Dalbergieae</taxon>
        <taxon>Pterocarpus clade</taxon>
        <taxon>Arachis</taxon>
    </lineage>
</organism>
<reference evidence="1 2" key="1">
    <citation type="submission" date="2019-01" db="EMBL/GenBank/DDBJ databases">
        <title>Sequencing of cultivated peanut Arachis hypogaea provides insights into genome evolution and oil improvement.</title>
        <authorList>
            <person name="Chen X."/>
        </authorList>
    </citation>
    <scope>NUCLEOTIDE SEQUENCE [LARGE SCALE GENOMIC DNA]</scope>
    <source>
        <strain evidence="2">cv. Fuhuasheng</strain>
        <tissue evidence="1">Leaves</tissue>
    </source>
</reference>
<proteinExistence type="predicted"/>
<protein>
    <submittedName>
        <fullName evidence="1">Uncharacterized protein</fullName>
    </submittedName>
</protein>
<gene>
    <name evidence="1" type="ORF">Ahy_A02g008780</name>
</gene>